<evidence type="ECO:0000256" key="1">
    <source>
        <dbReference type="SAM" id="MobiDB-lite"/>
    </source>
</evidence>
<feature type="region of interest" description="Disordered" evidence="1">
    <location>
        <begin position="1"/>
        <end position="63"/>
    </location>
</feature>
<dbReference type="Proteomes" id="UP000215596">
    <property type="component" value="Unassembled WGS sequence"/>
</dbReference>
<feature type="compositionally biased region" description="Basic and acidic residues" evidence="1">
    <location>
        <begin position="37"/>
        <end position="50"/>
    </location>
</feature>
<reference evidence="2 3" key="1">
    <citation type="submission" date="2017-07" db="EMBL/GenBank/DDBJ databases">
        <title>Isolation and whole genome analysis of endospore-forming bacteria from heroin.</title>
        <authorList>
            <person name="Kalinowski J."/>
            <person name="Ahrens B."/>
            <person name="Al-Dilaimi A."/>
            <person name="Winkler A."/>
            <person name="Wibberg D."/>
            <person name="Schleenbecker U."/>
            <person name="Ruckert C."/>
            <person name="Wolfel R."/>
            <person name="Grass G."/>
        </authorList>
    </citation>
    <scope>NUCLEOTIDE SEQUENCE [LARGE SCALE GENOMIC DNA]</scope>
    <source>
        <strain evidence="2 3">7537-G1</strain>
    </source>
</reference>
<evidence type="ECO:0000313" key="2">
    <source>
        <dbReference type="EMBL" id="PAD71561.1"/>
    </source>
</evidence>
<protein>
    <submittedName>
        <fullName evidence="2">Uncharacterized protein</fullName>
    </submittedName>
</protein>
<dbReference type="AlphaFoldDB" id="A0A268EEM1"/>
<dbReference type="EMBL" id="NPBY01000098">
    <property type="protein sequence ID" value="PAD71561.1"/>
    <property type="molecule type" value="Genomic_DNA"/>
</dbReference>
<name>A0A268EEM1_9BACL</name>
<accession>A0A268EEM1</accession>
<proteinExistence type="predicted"/>
<comment type="caution">
    <text evidence="2">The sequence shown here is derived from an EMBL/GenBank/DDBJ whole genome shotgun (WGS) entry which is preliminary data.</text>
</comment>
<organism evidence="2 3">
    <name type="scientific">Paenibacillus campinasensis</name>
    <dbReference type="NCBI Taxonomy" id="66347"/>
    <lineage>
        <taxon>Bacteria</taxon>
        <taxon>Bacillati</taxon>
        <taxon>Bacillota</taxon>
        <taxon>Bacilli</taxon>
        <taxon>Bacillales</taxon>
        <taxon>Paenibacillaceae</taxon>
        <taxon>Paenibacillus</taxon>
    </lineage>
</organism>
<gene>
    <name evidence="2" type="ORF">CHH67_24150</name>
</gene>
<sequence length="83" mass="9247">MSKRFRGPFAGGSRAISERLEEEEQGTGQSMFLSSLIKRDHGAKHPERDCGSAQPENKIGDLFPIDSGNKSPYKLLFFYIVKG</sequence>
<evidence type="ECO:0000313" key="3">
    <source>
        <dbReference type="Proteomes" id="UP000215596"/>
    </source>
</evidence>